<feature type="signal peptide" evidence="14">
    <location>
        <begin position="1"/>
        <end position="17"/>
    </location>
</feature>
<comment type="catalytic activity">
    <reaction evidence="1">
        <text>Random endo-hydrolysis of N-acetyl-beta-D-glucosaminide (1-&gt;4)-beta-linkages in chitin and chitodextrins.</text>
        <dbReference type="EC" id="3.2.1.14"/>
    </reaction>
</comment>
<evidence type="ECO:0000256" key="11">
    <source>
        <dbReference type="ARBA" id="ARBA00023316"/>
    </source>
</evidence>
<evidence type="ECO:0000256" key="6">
    <source>
        <dbReference type="ARBA" id="ARBA00022729"/>
    </source>
</evidence>
<evidence type="ECO:0000313" key="16">
    <source>
        <dbReference type="EMBL" id="KAF2859572.1"/>
    </source>
</evidence>
<keyword evidence="6 14" id="KW-0732">Signal</keyword>
<dbReference type="InterPro" id="IPR000757">
    <property type="entry name" value="Beta-glucanase-like"/>
</dbReference>
<dbReference type="OrthoDB" id="4781at2759"/>
<dbReference type="GO" id="GO:0031505">
    <property type="term" value="P:fungal-type cell wall organization"/>
    <property type="evidence" value="ECO:0007669"/>
    <property type="project" value="TreeGrafter"/>
</dbReference>
<organism evidence="16 17">
    <name type="scientific">Piedraia hortae CBS 480.64</name>
    <dbReference type="NCBI Taxonomy" id="1314780"/>
    <lineage>
        <taxon>Eukaryota</taxon>
        <taxon>Fungi</taxon>
        <taxon>Dikarya</taxon>
        <taxon>Ascomycota</taxon>
        <taxon>Pezizomycotina</taxon>
        <taxon>Dothideomycetes</taxon>
        <taxon>Dothideomycetidae</taxon>
        <taxon>Capnodiales</taxon>
        <taxon>Piedraiaceae</taxon>
        <taxon>Piedraia</taxon>
    </lineage>
</organism>
<dbReference type="GO" id="GO:0008843">
    <property type="term" value="F:endochitinase activity"/>
    <property type="evidence" value="ECO:0007669"/>
    <property type="project" value="UniProtKB-EC"/>
</dbReference>
<evidence type="ECO:0000313" key="17">
    <source>
        <dbReference type="Proteomes" id="UP000799421"/>
    </source>
</evidence>
<evidence type="ECO:0000256" key="9">
    <source>
        <dbReference type="ARBA" id="ARBA00023180"/>
    </source>
</evidence>
<feature type="non-terminal residue" evidence="16">
    <location>
        <position position="1"/>
    </location>
</feature>
<evidence type="ECO:0000256" key="14">
    <source>
        <dbReference type="SAM" id="SignalP"/>
    </source>
</evidence>
<dbReference type="Pfam" id="PF00722">
    <property type="entry name" value="Glyco_hydro_16"/>
    <property type="match status" value="1"/>
</dbReference>
<dbReference type="GO" id="GO:0009277">
    <property type="term" value="C:fungal-type cell wall"/>
    <property type="evidence" value="ECO:0007669"/>
    <property type="project" value="TreeGrafter"/>
</dbReference>
<evidence type="ECO:0000256" key="3">
    <source>
        <dbReference type="ARBA" id="ARBA00012729"/>
    </source>
</evidence>
<dbReference type="EC" id="3.2.1.14" evidence="3"/>
<evidence type="ECO:0000256" key="10">
    <source>
        <dbReference type="ARBA" id="ARBA00023295"/>
    </source>
</evidence>
<dbReference type="EMBL" id="MU005991">
    <property type="protein sequence ID" value="KAF2859572.1"/>
    <property type="molecule type" value="Genomic_DNA"/>
</dbReference>
<keyword evidence="17" id="KW-1185">Reference proteome</keyword>
<keyword evidence="9" id="KW-0325">Glycoprotein</keyword>
<evidence type="ECO:0000256" key="5">
    <source>
        <dbReference type="ARBA" id="ARBA00022679"/>
    </source>
</evidence>
<dbReference type="GO" id="GO:0005975">
    <property type="term" value="P:carbohydrate metabolic process"/>
    <property type="evidence" value="ECO:0007669"/>
    <property type="project" value="InterPro"/>
</dbReference>
<feature type="non-terminal residue" evidence="16">
    <location>
        <position position="337"/>
    </location>
</feature>
<dbReference type="Gene3D" id="2.60.120.200">
    <property type="match status" value="1"/>
</dbReference>
<feature type="transmembrane region" description="Helical" evidence="13">
    <location>
        <begin position="287"/>
        <end position="310"/>
    </location>
</feature>
<keyword evidence="8 13" id="KW-0472">Membrane</keyword>
<protein>
    <recommendedName>
        <fullName evidence="3">chitinase</fullName>
        <ecNumber evidence="3">3.2.1.14</ecNumber>
    </recommendedName>
</protein>
<keyword evidence="13" id="KW-0812">Transmembrane</keyword>
<keyword evidence="7 16" id="KW-0378">Hydrolase</keyword>
<evidence type="ECO:0000256" key="4">
    <source>
        <dbReference type="ARBA" id="ARBA00022676"/>
    </source>
</evidence>
<evidence type="ECO:0000256" key="7">
    <source>
        <dbReference type="ARBA" id="ARBA00022801"/>
    </source>
</evidence>
<dbReference type="GO" id="GO:0016020">
    <property type="term" value="C:membrane"/>
    <property type="evidence" value="ECO:0007669"/>
    <property type="project" value="UniProtKB-SubCell"/>
</dbReference>
<keyword evidence="11" id="KW-0961">Cell wall biogenesis/degradation</keyword>
<evidence type="ECO:0000256" key="13">
    <source>
        <dbReference type="SAM" id="Phobius"/>
    </source>
</evidence>
<reference evidence="16" key="1">
    <citation type="journal article" date="2020" name="Stud. Mycol.">
        <title>101 Dothideomycetes genomes: a test case for predicting lifestyles and emergence of pathogens.</title>
        <authorList>
            <person name="Haridas S."/>
            <person name="Albert R."/>
            <person name="Binder M."/>
            <person name="Bloem J."/>
            <person name="Labutti K."/>
            <person name="Salamov A."/>
            <person name="Andreopoulos B."/>
            <person name="Baker S."/>
            <person name="Barry K."/>
            <person name="Bills G."/>
            <person name="Bluhm B."/>
            <person name="Cannon C."/>
            <person name="Castanera R."/>
            <person name="Culley D."/>
            <person name="Daum C."/>
            <person name="Ezra D."/>
            <person name="Gonzalez J."/>
            <person name="Henrissat B."/>
            <person name="Kuo A."/>
            <person name="Liang C."/>
            <person name="Lipzen A."/>
            <person name="Lutzoni F."/>
            <person name="Magnuson J."/>
            <person name="Mondo S."/>
            <person name="Nolan M."/>
            <person name="Ohm R."/>
            <person name="Pangilinan J."/>
            <person name="Park H.-J."/>
            <person name="Ramirez L."/>
            <person name="Alfaro M."/>
            <person name="Sun H."/>
            <person name="Tritt A."/>
            <person name="Yoshinaga Y."/>
            <person name="Zwiers L.-H."/>
            <person name="Turgeon B."/>
            <person name="Goodwin S."/>
            <person name="Spatafora J."/>
            <person name="Crous P."/>
            <person name="Grigoriev I."/>
        </authorList>
    </citation>
    <scope>NUCLEOTIDE SEQUENCE</scope>
    <source>
        <strain evidence="16">CBS 480.64</strain>
    </source>
</reference>
<feature type="domain" description="GH16" evidence="15">
    <location>
        <begin position="28"/>
        <end position="228"/>
    </location>
</feature>
<dbReference type="GO" id="GO:0016757">
    <property type="term" value="F:glycosyltransferase activity"/>
    <property type="evidence" value="ECO:0007669"/>
    <property type="project" value="UniProtKB-KW"/>
</dbReference>
<dbReference type="SUPFAM" id="SSF49899">
    <property type="entry name" value="Concanavalin A-like lectins/glucanases"/>
    <property type="match status" value="1"/>
</dbReference>
<evidence type="ECO:0000256" key="2">
    <source>
        <dbReference type="ARBA" id="ARBA00004370"/>
    </source>
</evidence>
<sequence length="337" mass="36818">VLSLLLASAAAQTSTVCNPLNSTNCPHDPALGTTYQTVFNSSTTELNPHLWTVTAGDITFNDTGAIFTISKSGDSVTAESNFYIFGGTVEVIMRAAAGTGIISTFDLLSDDLDEIDLEIMGGNHGFVETNWYGWGNLTQMNAKYHEVDLPQEKMHNYTIVWDKDAIRWFVDGKLVRTLIAAEPGKYPQTPSRVKLGIWAGGDATQPEGTIEWAGGRTDWKKGPFTMLISSLKITDLAVNASHFTYTTQTGTWDSIKTVPGLSAAAKAVHRESLGKKLWTGLSSGAKVGIACGVIGFVTLCIVGFVVFFIMQRRSGRLEALRMKEEWDEQQSELLEYK</sequence>
<dbReference type="PANTHER" id="PTHR10963:SF27">
    <property type="entry name" value="GLYCOSIDASE-RELATED"/>
    <property type="match status" value="1"/>
</dbReference>
<dbReference type="InterPro" id="IPR013320">
    <property type="entry name" value="ConA-like_dom_sf"/>
</dbReference>
<keyword evidence="13" id="KW-1133">Transmembrane helix</keyword>
<accession>A0A6A7BWX2</accession>
<dbReference type="PROSITE" id="PS51762">
    <property type="entry name" value="GH16_2"/>
    <property type="match status" value="1"/>
</dbReference>
<evidence type="ECO:0000256" key="12">
    <source>
        <dbReference type="ARBA" id="ARBA00038074"/>
    </source>
</evidence>
<keyword evidence="10" id="KW-0326">Glycosidase</keyword>
<comment type="similarity">
    <text evidence="12">Belongs to the glycosyl hydrolase 16 family. CRH1 subfamily.</text>
</comment>
<feature type="chain" id="PRO_5025451771" description="chitinase" evidence="14">
    <location>
        <begin position="18"/>
        <end position="337"/>
    </location>
</feature>
<evidence type="ECO:0000256" key="1">
    <source>
        <dbReference type="ARBA" id="ARBA00000822"/>
    </source>
</evidence>
<evidence type="ECO:0000259" key="15">
    <source>
        <dbReference type="PROSITE" id="PS51762"/>
    </source>
</evidence>
<dbReference type="InterPro" id="IPR050546">
    <property type="entry name" value="Glycosyl_Hydrlase_16"/>
</dbReference>
<proteinExistence type="inferred from homology"/>
<gene>
    <name evidence="16" type="ORF">K470DRAFT_198009</name>
</gene>
<comment type="subcellular location">
    <subcellularLocation>
        <location evidence="2">Membrane</location>
    </subcellularLocation>
</comment>
<name>A0A6A7BWX2_9PEZI</name>
<dbReference type="Proteomes" id="UP000799421">
    <property type="component" value="Unassembled WGS sequence"/>
</dbReference>
<keyword evidence="4" id="KW-0328">Glycosyltransferase</keyword>
<dbReference type="AlphaFoldDB" id="A0A6A7BWX2"/>
<evidence type="ECO:0000256" key="8">
    <source>
        <dbReference type="ARBA" id="ARBA00023136"/>
    </source>
</evidence>
<dbReference type="PANTHER" id="PTHR10963">
    <property type="entry name" value="GLYCOSYL HYDROLASE-RELATED"/>
    <property type="match status" value="1"/>
</dbReference>
<keyword evidence="5" id="KW-0808">Transferase</keyword>